<keyword evidence="9" id="KW-0472">Membrane</keyword>
<dbReference type="InParanoid" id="A0A3A9JRS5"/>
<evidence type="ECO:0000256" key="5">
    <source>
        <dbReference type="ARBA" id="ARBA00022741"/>
    </source>
</evidence>
<dbReference type="Gene3D" id="3.30.450.20">
    <property type="entry name" value="PAS domain"/>
    <property type="match status" value="2"/>
</dbReference>
<dbReference type="InterPro" id="IPR054327">
    <property type="entry name" value="His-kinase-like_sensor"/>
</dbReference>
<organism evidence="11 14">
    <name type="scientific">Teichococcus wenyumeiae</name>
    <dbReference type="NCBI Taxonomy" id="2478470"/>
    <lineage>
        <taxon>Bacteria</taxon>
        <taxon>Pseudomonadati</taxon>
        <taxon>Pseudomonadota</taxon>
        <taxon>Alphaproteobacteria</taxon>
        <taxon>Acetobacterales</taxon>
        <taxon>Roseomonadaceae</taxon>
        <taxon>Roseomonas</taxon>
    </lineage>
</organism>
<keyword evidence="3" id="KW-0597">Phosphoprotein</keyword>
<keyword evidence="4" id="KW-0808">Transferase</keyword>
<keyword evidence="9" id="KW-0812">Transmembrane</keyword>
<evidence type="ECO:0000313" key="11">
    <source>
        <dbReference type="EMBL" id="RKK03388.1"/>
    </source>
</evidence>
<dbReference type="Pfam" id="PF07536">
    <property type="entry name" value="HWE_HK"/>
    <property type="match status" value="1"/>
</dbReference>
<keyword evidence="7" id="KW-0067">ATP-binding</keyword>
<dbReference type="SMART" id="SM00911">
    <property type="entry name" value="HWE_HK"/>
    <property type="match status" value="1"/>
</dbReference>
<accession>A0A3A9JRS5</accession>
<dbReference type="AlphaFoldDB" id="A0A3A9JRS5"/>
<proteinExistence type="predicted"/>
<evidence type="ECO:0000256" key="8">
    <source>
        <dbReference type="SAM" id="MobiDB-lite"/>
    </source>
</evidence>
<evidence type="ECO:0000256" key="6">
    <source>
        <dbReference type="ARBA" id="ARBA00022777"/>
    </source>
</evidence>
<sequence>MCGAPRGVQMQGDDASRRSAAPQRRLRPFRSLDALLVAAVLLPALLFGALATFDRSQALATAERDLLATLDTLYGHAEKVIEFQVLALGATDERLRGLSNEAVAANVADHHAYLRALSLYVARIGIVVLGPDGQVLVDSVNEQPPARVSASDREYFRWHQEHPGPEFYVAGLLHSRNHGGLVFFVTRRRSAADGGFLGVTAVGVRQTSFLEYWRSAAVVPGTLVTLSRSDGVLMARWPAIEPGDAVRLPEGGALAQAFDASLERVVVSGTSPLDGIDRLVAYRHLGHFPVSIAVGIPKEAALAGWYRRVTIYGGFAVMTSLALCWLCLLARRRTQELRQLNAHLEERVRERTAAIQASESQVRLLAREVDHRAKNALAVVQATLQLTPKKDLETYVEAVAGRVSALARAQALLSQNQWRGASLQALLKAELTPFVSEAGGEFNTRAELDGLAVLLPPAAAQPLAMAMHELATNALKHGALSVPGGQATVSWRLSDTAEAPGDLLILRWEESKGPLVKPPTRRGFGFRMLEAIVRGQLGGRLSLSWLTSGFVCEIEMSLTRPGRASEEGALKKAG</sequence>
<dbReference type="Gene3D" id="3.30.565.10">
    <property type="entry name" value="Histidine kinase-like ATPase, C-terminal domain"/>
    <property type="match status" value="1"/>
</dbReference>
<evidence type="ECO:0000259" key="10">
    <source>
        <dbReference type="SMART" id="SM00911"/>
    </source>
</evidence>
<dbReference type="EMBL" id="RAQU01000089">
    <property type="protein sequence ID" value="RKK03388.1"/>
    <property type="molecule type" value="Genomic_DNA"/>
</dbReference>
<evidence type="ECO:0000256" key="2">
    <source>
        <dbReference type="ARBA" id="ARBA00012438"/>
    </source>
</evidence>
<dbReference type="Proteomes" id="UP000274097">
    <property type="component" value="Unassembled WGS sequence"/>
</dbReference>
<comment type="caution">
    <text evidence="11">The sequence shown here is derived from an EMBL/GenBank/DDBJ whole genome shotgun (WGS) entry which is preliminary data.</text>
</comment>
<reference evidence="11 14" key="1">
    <citation type="submission" date="2018-09" db="EMBL/GenBank/DDBJ databases">
        <title>Roseomonas sp. nov., isolated from feces of Tibetan antelopes in the Qinghai-Tibet plateau, China.</title>
        <authorList>
            <person name="Tian Z."/>
        </authorList>
    </citation>
    <scope>NUCLEOTIDE SEQUENCE [LARGE SCALE GENOMIC DNA]</scope>
    <source>
        <strain evidence="12 13">Z23</strain>
        <strain evidence="11 14">Z24</strain>
    </source>
</reference>
<protein>
    <recommendedName>
        <fullName evidence="2">histidine kinase</fullName>
        <ecNumber evidence="2">2.7.13.3</ecNumber>
    </recommendedName>
</protein>
<dbReference type="CDD" id="cd12914">
    <property type="entry name" value="PDC1_DGC_like"/>
    <property type="match status" value="1"/>
</dbReference>
<dbReference type="CDD" id="cd12915">
    <property type="entry name" value="PDC2_DGC_like"/>
    <property type="match status" value="1"/>
</dbReference>
<dbReference type="InterPro" id="IPR036890">
    <property type="entry name" value="HATPase_C_sf"/>
</dbReference>
<feature type="region of interest" description="Disordered" evidence="8">
    <location>
        <begin position="1"/>
        <end position="22"/>
    </location>
</feature>
<evidence type="ECO:0000256" key="1">
    <source>
        <dbReference type="ARBA" id="ARBA00000085"/>
    </source>
</evidence>
<evidence type="ECO:0000313" key="14">
    <source>
        <dbReference type="Proteomes" id="UP000278036"/>
    </source>
</evidence>
<dbReference type="InterPro" id="IPR011102">
    <property type="entry name" value="Sig_transdc_His_kinase_HWE"/>
</dbReference>
<feature type="transmembrane region" description="Helical" evidence="9">
    <location>
        <begin position="311"/>
        <end position="330"/>
    </location>
</feature>
<keyword evidence="6" id="KW-0418">Kinase</keyword>
<dbReference type="Proteomes" id="UP000278036">
    <property type="component" value="Unassembled WGS sequence"/>
</dbReference>
<dbReference type="EMBL" id="RFLX01000037">
    <property type="protein sequence ID" value="RMI17123.1"/>
    <property type="molecule type" value="Genomic_DNA"/>
</dbReference>
<dbReference type="PANTHER" id="PTHR41523:SF8">
    <property type="entry name" value="ETHYLENE RESPONSE SENSOR PROTEIN"/>
    <property type="match status" value="1"/>
</dbReference>
<evidence type="ECO:0000256" key="3">
    <source>
        <dbReference type="ARBA" id="ARBA00022553"/>
    </source>
</evidence>
<dbReference type="EC" id="2.7.13.3" evidence="2"/>
<name>A0A3A9JRS5_9PROT</name>
<dbReference type="GO" id="GO:0004673">
    <property type="term" value="F:protein histidine kinase activity"/>
    <property type="evidence" value="ECO:0007669"/>
    <property type="project" value="UniProtKB-EC"/>
</dbReference>
<keyword evidence="13" id="KW-1185">Reference proteome</keyword>
<gene>
    <name evidence="11" type="ORF">D6Z83_14830</name>
    <name evidence="12" type="ORF">EBE87_23860</name>
</gene>
<evidence type="ECO:0000256" key="9">
    <source>
        <dbReference type="SAM" id="Phobius"/>
    </source>
</evidence>
<evidence type="ECO:0000256" key="7">
    <source>
        <dbReference type="ARBA" id="ARBA00022840"/>
    </source>
</evidence>
<dbReference type="GO" id="GO:0005524">
    <property type="term" value="F:ATP binding"/>
    <property type="evidence" value="ECO:0007669"/>
    <property type="project" value="UniProtKB-KW"/>
</dbReference>
<comment type="catalytic activity">
    <reaction evidence="1">
        <text>ATP + protein L-histidine = ADP + protein N-phospho-L-histidine.</text>
        <dbReference type="EC" id="2.7.13.3"/>
    </reaction>
</comment>
<dbReference type="Pfam" id="PF22588">
    <property type="entry name" value="dCache_1_like"/>
    <property type="match status" value="1"/>
</dbReference>
<keyword evidence="9" id="KW-1133">Transmembrane helix</keyword>
<feature type="transmembrane region" description="Helical" evidence="9">
    <location>
        <begin position="34"/>
        <end position="53"/>
    </location>
</feature>
<keyword evidence="5" id="KW-0547">Nucleotide-binding</keyword>
<evidence type="ECO:0000313" key="12">
    <source>
        <dbReference type="EMBL" id="RMI17123.1"/>
    </source>
</evidence>
<evidence type="ECO:0000313" key="13">
    <source>
        <dbReference type="Proteomes" id="UP000274097"/>
    </source>
</evidence>
<dbReference type="PANTHER" id="PTHR41523">
    <property type="entry name" value="TWO-COMPONENT SYSTEM SENSOR PROTEIN"/>
    <property type="match status" value="1"/>
</dbReference>
<evidence type="ECO:0000256" key="4">
    <source>
        <dbReference type="ARBA" id="ARBA00022679"/>
    </source>
</evidence>
<feature type="domain" description="Signal transduction histidine kinase HWE region" evidence="10">
    <location>
        <begin position="368"/>
        <end position="452"/>
    </location>
</feature>